<dbReference type="InterPro" id="IPR051906">
    <property type="entry name" value="TolC-like"/>
</dbReference>
<keyword evidence="5" id="KW-0812">Transmembrane</keyword>
<dbReference type="PANTHER" id="PTHR30026">
    <property type="entry name" value="OUTER MEMBRANE PROTEIN TOLC"/>
    <property type="match status" value="1"/>
</dbReference>
<comment type="subcellular location">
    <subcellularLocation>
        <location evidence="1">Cell outer membrane</location>
    </subcellularLocation>
</comment>
<dbReference type="Proteomes" id="UP000678679">
    <property type="component" value="Chromosome 2"/>
</dbReference>
<evidence type="ECO:0000256" key="6">
    <source>
        <dbReference type="ARBA" id="ARBA00023136"/>
    </source>
</evidence>
<keyword evidence="10" id="KW-1185">Reference proteome</keyword>
<dbReference type="PANTHER" id="PTHR30026:SF20">
    <property type="entry name" value="OUTER MEMBRANE PROTEIN TOLC"/>
    <property type="match status" value="1"/>
</dbReference>
<keyword evidence="7" id="KW-0998">Cell outer membrane</keyword>
<organism evidence="9 10">
    <name type="scientific">Flammeovirga yaeyamensis</name>
    <dbReference type="NCBI Taxonomy" id="367791"/>
    <lineage>
        <taxon>Bacteria</taxon>
        <taxon>Pseudomonadati</taxon>
        <taxon>Bacteroidota</taxon>
        <taxon>Cytophagia</taxon>
        <taxon>Cytophagales</taxon>
        <taxon>Flammeovirgaceae</taxon>
        <taxon>Flammeovirga</taxon>
    </lineage>
</organism>
<evidence type="ECO:0000313" key="10">
    <source>
        <dbReference type="Proteomes" id="UP000678679"/>
    </source>
</evidence>
<evidence type="ECO:0000313" key="9">
    <source>
        <dbReference type="EMBL" id="QWG04542.1"/>
    </source>
</evidence>
<evidence type="ECO:0000256" key="4">
    <source>
        <dbReference type="ARBA" id="ARBA00022452"/>
    </source>
</evidence>
<dbReference type="GO" id="GO:0015288">
    <property type="term" value="F:porin activity"/>
    <property type="evidence" value="ECO:0007669"/>
    <property type="project" value="TreeGrafter"/>
</dbReference>
<protein>
    <submittedName>
        <fullName evidence="9">TolC family protein</fullName>
    </submittedName>
</protein>
<feature type="coiled-coil region" evidence="8">
    <location>
        <begin position="344"/>
        <end position="378"/>
    </location>
</feature>
<keyword evidence="3" id="KW-0813">Transport</keyword>
<evidence type="ECO:0000256" key="3">
    <source>
        <dbReference type="ARBA" id="ARBA00022448"/>
    </source>
</evidence>
<dbReference type="SUPFAM" id="SSF56954">
    <property type="entry name" value="Outer membrane efflux proteins (OEP)"/>
    <property type="match status" value="1"/>
</dbReference>
<keyword evidence="8" id="KW-0175">Coiled coil</keyword>
<dbReference type="AlphaFoldDB" id="A0AAX1NAP1"/>
<dbReference type="InterPro" id="IPR003423">
    <property type="entry name" value="OMP_efflux"/>
</dbReference>
<evidence type="ECO:0000256" key="8">
    <source>
        <dbReference type="SAM" id="Coils"/>
    </source>
</evidence>
<proteinExistence type="inferred from homology"/>
<feature type="coiled-coil region" evidence="8">
    <location>
        <begin position="231"/>
        <end position="258"/>
    </location>
</feature>
<dbReference type="GO" id="GO:0009279">
    <property type="term" value="C:cell outer membrane"/>
    <property type="evidence" value="ECO:0007669"/>
    <property type="project" value="UniProtKB-SubCell"/>
</dbReference>
<name>A0AAX1NAP1_9BACT</name>
<dbReference type="KEGG" id="fya:KMW28_26970"/>
<dbReference type="Pfam" id="PF02321">
    <property type="entry name" value="OEP"/>
    <property type="match status" value="2"/>
</dbReference>
<keyword evidence="6" id="KW-0472">Membrane</keyword>
<dbReference type="GO" id="GO:0015562">
    <property type="term" value="F:efflux transmembrane transporter activity"/>
    <property type="evidence" value="ECO:0007669"/>
    <property type="project" value="InterPro"/>
</dbReference>
<evidence type="ECO:0000256" key="2">
    <source>
        <dbReference type="ARBA" id="ARBA00007613"/>
    </source>
</evidence>
<accession>A0AAX1NAP1</accession>
<dbReference type="RefSeq" id="WP_169665434.1">
    <property type="nucleotide sequence ID" value="NZ_CP076133.1"/>
</dbReference>
<feature type="coiled-coil region" evidence="8">
    <location>
        <begin position="161"/>
        <end position="188"/>
    </location>
</feature>
<gene>
    <name evidence="9" type="ORF">KMW28_26970</name>
</gene>
<reference evidence="9 10" key="1">
    <citation type="submission" date="2021-05" db="EMBL/GenBank/DDBJ databases">
        <title>Comparative genomic studies on the polysaccharide-degrading batcterial strains of the Flammeovirga genus.</title>
        <authorList>
            <person name="Zewei F."/>
            <person name="Zheng Z."/>
            <person name="Yu L."/>
            <person name="Ruyue G."/>
            <person name="Yanhong M."/>
            <person name="Yuanyuan C."/>
            <person name="Jingyan G."/>
            <person name="Wenjun H."/>
        </authorList>
    </citation>
    <scope>NUCLEOTIDE SEQUENCE [LARGE SCALE GENOMIC DNA]</scope>
    <source>
        <strain evidence="9 10">NBRC:100898</strain>
    </source>
</reference>
<evidence type="ECO:0000256" key="5">
    <source>
        <dbReference type="ARBA" id="ARBA00022692"/>
    </source>
</evidence>
<evidence type="ECO:0000256" key="7">
    <source>
        <dbReference type="ARBA" id="ARBA00023237"/>
    </source>
</evidence>
<evidence type="ECO:0000256" key="1">
    <source>
        <dbReference type="ARBA" id="ARBA00004442"/>
    </source>
</evidence>
<dbReference type="EMBL" id="CP076133">
    <property type="protein sequence ID" value="QWG04542.1"/>
    <property type="molecule type" value="Genomic_DNA"/>
</dbReference>
<dbReference type="GO" id="GO:1990281">
    <property type="term" value="C:efflux pump complex"/>
    <property type="evidence" value="ECO:0007669"/>
    <property type="project" value="TreeGrafter"/>
</dbReference>
<keyword evidence="4" id="KW-1134">Transmembrane beta strand</keyword>
<sequence>MKYNIFLTLAGLLLGWNTYAQTKSLSLEEALKLASDNNRDIEIKEKEVASALLEYKKTNNVFLPNITLSETGVNTNNPLNAFGILLQQERVTVADFDPNRLNDPDNISNWNTRGAIQQPIFNLDGLHGRKASKQVYNAKVQESKRVKEFILFEVKQHYYMLGLAEHQIEVLKSALSTLEEAYKVVQDNKDNGYAKESDVLQVKVRKLDIQTKLQEAEDARLSVNDYLVYLLKLEEGTVIQLQDQLEEEQTNLTQMETEFVPLTRADLMGLSYAAKAQESMWKMNKSKFIPRINAFGQYDFNDPHLFGTTAQSYLVGVSLSWTVFDGGRQIAASQQSKLDWEKATLNLEKEKSQANVELKKAQRKVQSAKSKIELAEVAKEEASSSFKILSDRYKVGLEKTVDLLSAESIKSEKELGYLHAVFEYNMAIFHLDLLLKE</sequence>
<dbReference type="Gene3D" id="1.20.1600.10">
    <property type="entry name" value="Outer membrane efflux proteins (OEP)"/>
    <property type="match status" value="1"/>
</dbReference>
<comment type="similarity">
    <text evidence="2">Belongs to the outer membrane factor (OMF) (TC 1.B.17) family.</text>
</comment>